<proteinExistence type="predicted"/>
<feature type="region of interest" description="Disordered" evidence="6">
    <location>
        <begin position="413"/>
        <end position="442"/>
    </location>
</feature>
<name>A0ABM4CFW1_HYDVU</name>
<dbReference type="GeneID" id="124811019"/>
<accession>A0ABM4CFW1</accession>
<feature type="compositionally biased region" description="Basic residues" evidence="6">
    <location>
        <begin position="420"/>
        <end position="433"/>
    </location>
</feature>
<dbReference type="InterPro" id="IPR015158">
    <property type="entry name" value="Bud22_dom"/>
</dbReference>
<dbReference type="Proteomes" id="UP001652625">
    <property type="component" value="Chromosome 09"/>
</dbReference>
<feature type="compositionally biased region" description="Acidic residues" evidence="6">
    <location>
        <begin position="18"/>
        <end position="44"/>
    </location>
</feature>
<keyword evidence="2 5" id="KW-0175">Coiled coil</keyword>
<dbReference type="PANTHER" id="PTHR23325">
    <property type="entry name" value="SERUM RESPONSE FACTOR-BINDING"/>
    <property type="match status" value="1"/>
</dbReference>
<feature type="compositionally biased region" description="Polar residues" evidence="6">
    <location>
        <begin position="254"/>
        <end position="275"/>
    </location>
</feature>
<keyword evidence="8" id="KW-1185">Reference proteome</keyword>
<feature type="compositionally biased region" description="Basic and acidic residues" evidence="6">
    <location>
        <begin position="57"/>
        <end position="72"/>
    </location>
</feature>
<feature type="region of interest" description="Disordered" evidence="6">
    <location>
        <begin position="1"/>
        <end position="72"/>
    </location>
</feature>
<comment type="function">
    <text evidence="3">May be involved in regulating transcriptional activation of cardiac genes during the aging process. May play a role in biosynthesis and/or processing of SLC2A4 in adipose cells.</text>
</comment>
<feature type="compositionally biased region" description="Basic residues" evidence="6">
    <location>
        <begin position="233"/>
        <end position="252"/>
    </location>
</feature>
<evidence type="ECO:0000256" key="4">
    <source>
        <dbReference type="ARBA" id="ARBA00033254"/>
    </source>
</evidence>
<feature type="domain" description="Bud22" evidence="7">
    <location>
        <begin position="364"/>
        <end position="466"/>
    </location>
</feature>
<evidence type="ECO:0000313" key="9">
    <source>
        <dbReference type="RefSeq" id="XP_065660605.1"/>
    </source>
</evidence>
<evidence type="ECO:0000256" key="5">
    <source>
        <dbReference type="SAM" id="Coils"/>
    </source>
</evidence>
<dbReference type="Pfam" id="PF09073">
    <property type="entry name" value="BUD22"/>
    <property type="match status" value="1"/>
</dbReference>
<gene>
    <name evidence="9" type="primary">LOC124811019</name>
</gene>
<protein>
    <recommendedName>
        <fullName evidence="1">Serum response factor-binding protein 1</fullName>
    </recommendedName>
    <alternativeName>
        <fullName evidence="4">SRF-dependent transcription regulation-associated protein</fullName>
    </alternativeName>
</protein>
<evidence type="ECO:0000259" key="7">
    <source>
        <dbReference type="Pfam" id="PF09073"/>
    </source>
</evidence>
<evidence type="ECO:0000313" key="8">
    <source>
        <dbReference type="Proteomes" id="UP001652625"/>
    </source>
</evidence>
<sequence>MDLEDKLNLFTKLNDSNSDNDDDDNGDDDDNADDDDNGDDDDYGNDNNENLNSIITENDKENENVLKNDSAEGIKKKPRVKKQKVIINKDKKIGPQKQKEVIRNLLKRSRIYQVRKLTRRIERLRSLKGTELQLEKHKRKIANYLKEIEAMKSLIIEQMAEKLVDVFKGICNDFCKDIWNAALSKSETEKKLQDLGSNLKSDSKFLEIAYLKIFSSKDVIDKLKLIENGQNLKKPHKKPRKLKRKPSKKHILKNNSNSMTPLGSSESALTSSKTLSTNSMESKITDLSKSKVPNKTVLIKKFIANDSKKSSIISNKNVLCNKVEEKLDVKTHQDSFFLNRPTTSLHDIDEEFNVAPVVFNSSATKVKRNRMGQRTRQKLYQGKLGVKAYNEKSGIINKKEKFAVKSYNRFKKGNDFKEPKTKHKDFKQSKRKINKNDDIESLHPSWQAKKKMKLNPVAFSGTRITFSD</sequence>
<reference evidence="9" key="1">
    <citation type="submission" date="2025-08" db="UniProtKB">
        <authorList>
            <consortium name="RefSeq"/>
        </authorList>
    </citation>
    <scope>IDENTIFICATION</scope>
</reference>
<dbReference type="PANTHER" id="PTHR23325:SF1">
    <property type="entry name" value="SERUM RESPONSE FACTOR-BINDING PROTEIN 1"/>
    <property type="match status" value="1"/>
</dbReference>
<dbReference type="InterPro" id="IPR037393">
    <property type="entry name" value="Bud22/SRFB1"/>
</dbReference>
<dbReference type="RefSeq" id="XP_065660605.1">
    <property type="nucleotide sequence ID" value="XM_065804533.1"/>
</dbReference>
<evidence type="ECO:0000256" key="3">
    <source>
        <dbReference type="ARBA" id="ARBA00025646"/>
    </source>
</evidence>
<feature type="region of interest" description="Disordered" evidence="6">
    <location>
        <begin position="230"/>
        <end position="275"/>
    </location>
</feature>
<feature type="coiled-coil region" evidence="5">
    <location>
        <begin position="127"/>
        <end position="154"/>
    </location>
</feature>
<evidence type="ECO:0000256" key="1">
    <source>
        <dbReference type="ARBA" id="ARBA00013459"/>
    </source>
</evidence>
<evidence type="ECO:0000256" key="6">
    <source>
        <dbReference type="SAM" id="MobiDB-lite"/>
    </source>
</evidence>
<organism evidence="8 9">
    <name type="scientific">Hydra vulgaris</name>
    <name type="common">Hydra</name>
    <name type="synonym">Hydra attenuata</name>
    <dbReference type="NCBI Taxonomy" id="6087"/>
    <lineage>
        <taxon>Eukaryota</taxon>
        <taxon>Metazoa</taxon>
        <taxon>Cnidaria</taxon>
        <taxon>Hydrozoa</taxon>
        <taxon>Hydroidolina</taxon>
        <taxon>Anthoathecata</taxon>
        <taxon>Aplanulata</taxon>
        <taxon>Hydridae</taxon>
        <taxon>Hydra</taxon>
    </lineage>
</organism>
<evidence type="ECO:0000256" key="2">
    <source>
        <dbReference type="ARBA" id="ARBA00023054"/>
    </source>
</evidence>